<evidence type="ECO:0000313" key="4">
    <source>
        <dbReference type="Proteomes" id="UP000000768"/>
    </source>
</evidence>
<organism evidence="2 4">
    <name type="scientific">Sorghum bicolor</name>
    <name type="common">Sorghum</name>
    <name type="synonym">Sorghum vulgare</name>
    <dbReference type="NCBI Taxonomy" id="4558"/>
    <lineage>
        <taxon>Eukaryota</taxon>
        <taxon>Viridiplantae</taxon>
        <taxon>Streptophyta</taxon>
        <taxon>Embryophyta</taxon>
        <taxon>Tracheophyta</taxon>
        <taxon>Spermatophyta</taxon>
        <taxon>Magnoliopsida</taxon>
        <taxon>Liliopsida</taxon>
        <taxon>Poales</taxon>
        <taxon>Poaceae</taxon>
        <taxon>PACMAD clade</taxon>
        <taxon>Panicoideae</taxon>
        <taxon>Andropogonodae</taxon>
        <taxon>Andropogoneae</taxon>
        <taxon>Sorghinae</taxon>
        <taxon>Sorghum</taxon>
    </lineage>
</organism>
<sequence length="79" mass="9014">MEYIYMKYMIIPGGDGDWPELDDDEDSVDWVPPHKLVAGSRRAASLSLNGVVVRTLKVQDAVWKQTISWCGSRTEKWTD</sequence>
<dbReference type="PANTHER" id="PTHR46525">
    <property type="entry name" value="EMB|CAB72159.1"/>
    <property type="match status" value="1"/>
</dbReference>
<evidence type="ECO:0000313" key="3">
    <source>
        <dbReference type="EMBL" id="KXG30164.1"/>
    </source>
</evidence>
<protein>
    <submittedName>
        <fullName evidence="2">Uncharacterized protein</fullName>
    </submittedName>
</protein>
<dbReference type="InterPro" id="IPR007608">
    <property type="entry name" value="Senescence_reg_S40"/>
</dbReference>
<proteinExistence type="inferred from homology"/>
<dbReference type="EMBL" id="CM000763">
    <property type="protein sequence ID" value="KXG30164.1"/>
    <property type="molecule type" value="Genomic_DNA"/>
</dbReference>
<keyword evidence="4" id="KW-1185">Reference proteome</keyword>
<name>A0A194YJI9_SORBI</name>
<evidence type="ECO:0000313" key="2">
    <source>
        <dbReference type="EMBL" id="KXG20134.1"/>
    </source>
</evidence>
<accession>A0A194YJI9</accession>
<evidence type="ECO:0000256" key="1">
    <source>
        <dbReference type="ARBA" id="ARBA00034773"/>
    </source>
</evidence>
<dbReference type="PANTHER" id="PTHR46525:SF10">
    <property type="entry name" value="SENESCENCE REGULATOR"/>
    <property type="match status" value="1"/>
</dbReference>
<dbReference type="GO" id="GO:0010150">
    <property type="term" value="P:leaf senescence"/>
    <property type="evidence" value="ECO:0007669"/>
    <property type="project" value="UniProtKB-ARBA"/>
</dbReference>
<dbReference type="Gramene" id="KXG20134">
    <property type="protein sequence ID" value="KXG20134"/>
    <property type="gene ID" value="SORBI_3010G159800"/>
</dbReference>
<dbReference type="InParanoid" id="A0A194YJI9"/>
<dbReference type="EMBL" id="CM000769">
    <property type="protein sequence ID" value="KXG20134.1"/>
    <property type="molecule type" value="Genomic_DNA"/>
</dbReference>
<gene>
    <name evidence="3" type="ORF">SORBI_3004G140200</name>
    <name evidence="2" type="ORF">SORBI_3010G159800</name>
</gene>
<reference evidence="2 4" key="1">
    <citation type="journal article" date="2009" name="Nature">
        <title>The Sorghum bicolor genome and the diversification of grasses.</title>
        <authorList>
            <person name="Paterson A.H."/>
            <person name="Bowers J.E."/>
            <person name="Bruggmann R."/>
            <person name="Dubchak I."/>
            <person name="Grimwood J."/>
            <person name="Gundlach H."/>
            <person name="Haberer G."/>
            <person name="Hellsten U."/>
            <person name="Mitros T."/>
            <person name="Poliakov A."/>
            <person name="Schmutz J."/>
            <person name="Spannagl M."/>
            <person name="Tang H."/>
            <person name="Wang X."/>
            <person name="Wicker T."/>
            <person name="Bharti A.K."/>
            <person name="Chapman J."/>
            <person name="Feltus F.A."/>
            <person name="Gowik U."/>
            <person name="Grigoriev I.V."/>
            <person name="Lyons E."/>
            <person name="Maher C.A."/>
            <person name="Martis M."/>
            <person name="Narechania A."/>
            <person name="Otillar R.P."/>
            <person name="Penning B.W."/>
            <person name="Salamov A.A."/>
            <person name="Wang Y."/>
            <person name="Zhang L."/>
            <person name="Carpita N.C."/>
            <person name="Freeling M."/>
            <person name="Gingle A.R."/>
            <person name="Hash C.T."/>
            <person name="Keller B."/>
            <person name="Klein P."/>
            <person name="Kresovich S."/>
            <person name="McCann M.C."/>
            <person name="Ming R."/>
            <person name="Peterson D.G."/>
            <person name="Mehboob-ur-Rahman"/>
            <person name="Ware D."/>
            <person name="Westhoff P."/>
            <person name="Mayer K.F."/>
            <person name="Messing J."/>
            <person name="Rokhsar D.S."/>
        </authorList>
    </citation>
    <scope>NUCLEOTIDE SEQUENCE [LARGE SCALE GENOMIC DNA]</scope>
    <source>
        <strain evidence="4">cv. BTx623</strain>
    </source>
</reference>
<comment type="similarity">
    <text evidence="1">Belongs to the senescence regulator S40 family.</text>
</comment>
<reference evidence="2" key="2">
    <citation type="submission" date="2017-02" db="EMBL/GenBank/DDBJ databases">
        <title>WGS assembly of Sorghum bicolor.</title>
        <authorList>
            <person name="Paterson A."/>
            <person name="Mullet J."/>
            <person name="Bowers J."/>
            <person name="Bruggmann R."/>
            <person name="Dubchak I."/>
            <person name="Grimwood J."/>
            <person name="Gundlach H."/>
            <person name="Haberer G."/>
            <person name="Hellsten U."/>
            <person name="Mitros T."/>
            <person name="Poliakov A."/>
            <person name="Schmutz J."/>
            <person name="Spannagl M."/>
            <person name="Tang H."/>
            <person name="Wang X."/>
            <person name="Wicker T."/>
            <person name="Bharti A."/>
            <person name="Chapman J."/>
            <person name="Feltus F."/>
            <person name="Gowik U."/>
            <person name="Grigoriev I."/>
            <person name="Lyons E."/>
            <person name="Maher C."/>
            <person name="Martis M."/>
            <person name="Narechania A."/>
            <person name="Otillar R."/>
            <person name="Penning B."/>
            <person name="Salamov A."/>
            <person name="Wang Y."/>
            <person name="Zhang L."/>
            <person name="Carpita N."/>
            <person name="Freeling M."/>
            <person name="Gingle A."/>
            <person name="Hash C."/>
            <person name="Keller B."/>
            <person name="Klein P."/>
            <person name="Kresovich S."/>
            <person name="Mccann M."/>
            <person name="Ming R."/>
            <person name="Peterson D."/>
            <person name="Rahman M."/>
            <person name="Ware D."/>
            <person name="Westhoff P."/>
            <person name="Mayer K."/>
            <person name="Messing J."/>
            <person name="Sims D."/>
            <person name="Jenkins J."/>
            <person name="Shu S."/>
            <person name="Rokhsar D."/>
        </authorList>
    </citation>
    <scope>NUCLEOTIDE SEQUENCE</scope>
</reference>
<dbReference type="AlphaFoldDB" id="A0A194YJI9"/>
<dbReference type="Proteomes" id="UP000000768">
    <property type="component" value="Chromosome 10"/>
</dbReference>
<reference evidence="4" key="3">
    <citation type="journal article" date="2018" name="Plant J.">
        <title>The Sorghum bicolor reference genome: improved assembly, gene annotations, a transcriptome atlas, and signatures of genome organization.</title>
        <authorList>
            <person name="McCormick R.F."/>
            <person name="Truong S.K."/>
            <person name="Sreedasyam A."/>
            <person name="Jenkins J."/>
            <person name="Shu S."/>
            <person name="Sims D."/>
            <person name="Kennedy M."/>
            <person name="Amirebrahimi M."/>
            <person name="Weers B.D."/>
            <person name="McKinley B."/>
            <person name="Mattison A."/>
            <person name="Morishige D.T."/>
            <person name="Grimwood J."/>
            <person name="Schmutz J."/>
            <person name="Mullet J.E."/>
        </authorList>
    </citation>
    <scope>NUCLEOTIDE SEQUENCE [LARGE SCALE GENOMIC DNA]</scope>
    <source>
        <strain evidence="4">cv. BTx623</strain>
    </source>
</reference>
<dbReference type="Pfam" id="PF04520">
    <property type="entry name" value="Senescence_reg"/>
    <property type="match status" value="1"/>
</dbReference>
<dbReference type="Proteomes" id="UP000000768">
    <property type="component" value="Chromosome 4"/>
</dbReference>
<dbReference type="Gramene" id="KXG30164">
    <property type="protein sequence ID" value="KXG30164"/>
    <property type="gene ID" value="SORBI_3004G140200"/>
</dbReference>